<evidence type="ECO:0000259" key="17">
    <source>
        <dbReference type="PROSITE" id="PS50106"/>
    </source>
</evidence>
<dbReference type="Pfam" id="PF13365">
    <property type="entry name" value="Trypsin_2"/>
    <property type="match status" value="1"/>
</dbReference>
<evidence type="ECO:0000313" key="18">
    <source>
        <dbReference type="EMBL" id="CDI01603.1"/>
    </source>
</evidence>
<feature type="active site" description="Charge relay system" evidence="15">
    <location>
        <position position="162"/>
    </location>
</feature>
<reference evidence="18" key="2">
    <citation type="submission" date="2014-03" db="EMBL/GenBank/DDBJ databases">
        <title>Candidatus Competibacter-lineage genomes retrieved from metagenomes reveal functional metabolic diversity.</title>
        <authorList>
            <person name="McIlroy S.J."/>
            <person name="Albertsen M."/>
            <person name="Andresen E.K."/>
            <person name="Saunders A.M."/>
            <person name="Kristiansen R."/>
            <person name="Stokholm-Bjerregaard M."/>
            <person name="Nielsen K.L."/>
            <person name="Nielsen P.H."/>
        </authorList>
    </citation>
    <scope>NUCLEOTIDE SEQUENCE</scope>
    <source>
        <strain evidence="18">Run_A_D11</strain>
    </source>
</reference>
<keyword evidence="7" id="KW-0645">Protease</keyword>
<dbReference type="RefSeq" id="WP_082161084.1">
    <property type="nucleotide sequence ID" value="NZ_CBTJ020000022.1"/>
</dbReference>
<evidence type="ECO:0000256" key="5">
    <source>
        <dbReference type="ARBA" id="ARBA00013035"/>
    </source>
</evidence>
<feature type="binding site" evidence="16">
    <location>
        <begin position="233"/>
        <end position="235"/>
    </location>
    <ligand>
        <name>substrate</name>
    </ligand>
</feature>
<evidence type="ECO:0000256" key="14">
    <source>
        <dbReference type="ARBA" id="ARBA00032850"/>
    </source>
</evidence>
<proteinExistence type="inferred from homology"/>
<evidence type="ECO:0000256" key="4">
    <source>
        <dbReference type="ARBA" id="ARBA00010541"/>
    </source>
</evidence>
<feature type="domain" description="PDZ" evidence="17">
    <location>
        <begin position="274"/>
        <end position="345"/>
    </location>
</feature>
<dbReference type="InterPro" id="IPR041489">
    <property type="entry name" value="PDZ_6"/>
</dbReference>
<dbReference type="InterPro" id="IPR001940">
    <property type="entry name" value="Peptidase_S1C"/>
</dbReference>
<dbReference type="NCBIfam" id="TIGR02037">
    <property type="entry name" value="degP_htrA_DO"/>
    <property type="match status" value="1"/>
</dbReference>
<evidence type="ECO:0000256" key="3">
    <source>
        <dbReference type="ARBA" id="ARBA00004418"/>
    </source>
</evidence>
<dbReference type="InterPro" id="IPR009003">
    <property type="entry name" value="Peptidase_S1_PA"/>
</dbReference>
<keyword evidence="12" id="KW-0720">Serine protease</keyword>
<evidence type="ECO:0000256" key="9">
    <source>
        <dbReference type="ARBA" id="ARBA00022737"/>
    </source>
</evidence>
<comment type="caution">
    <text evidence="18">The sequence shown here is derived from an EMBL/GenBank/DDBJ whole genome shotgun (WGS) entry which is preliminary data.</text>
</comment>
<evidence type="ECO:0000256" key="15">
    <source>
        <dbReference type="PIRSR" id="PIRSR611782-1"/>
    </source>
</evidence>
<evidence type="ECO:0000256" key="6">
    <source>
        <dbReference type="ARBA" id="ARBA00013958"/>
    </source>
</evidence>
<dbReference type="InterPro" id="IPR011782">
    <property type="entry name" value="Pept_S1C_Do"/>
</dbReference>
<comment type="subcellular location">
    <subcellularLocation>
        <location evidence="3">Periplasm</location>
    </subcellularLocation>
</comment>
<evidence type="ECO:0000313" key="19">
    <source>
        <dbReference type="Proteomes" id="UP000035760"/>
    </source>
</evidence>
<organism evidence="18 19">
    <name type="scientific">Candidatus Competibacter denitrificans Run_A_D11</name>
    <dbReference type="NCBI Taxonomy" id="1400863"/>
    <lineage>
        <taxon>Bacteria</taxon>
        <taxon>Pseudomonadati</taxon>
        <taxon>Pseudomonadota</taxon>
        <taxon>Gammaproteobacteria</taxon>
        <taxon>Candidatus Competibacteraceae</taxon>
        <taxon>Candidatus Competibacter</taxon>
    </lineage>
</organism>
<dbReference type="CDD" id="cd10839">
    <property type="entry name" value="cpPDZ1_DegP-like"/>
    <property type="match status" value="1"/>
</dbReference>
<evidence type="ECO:0000256" key="12">
    <source>
        <dbReference type="ARBA" id="ARBA00022825"/>
    </source>
</evidence>
<dbReference type="Proteomes" id="UP000035760">
    <property type="component" value="Unassembled WGS sequence"/>
</dbReference>
<evidence type="ECO:0000256" key="1">
    <source>
        <dbReference type="ARBA" id="ARBA00001772"/>
    </source>
</evidence>
<dbReference type="EC" id="3.4.21.107" evidence="5"/>
<dbReference type="PROSITE" id="PS50106">
    <property type="entry name" value="PDZ"/>
    <property type="match status" value="2"/>
</dbReference>
<dbReference type="SMART" id="SM00228">
    <property type="entry name" value="PDZ"/>
    <property type="match status" value="2"/>
</dbReference>
<feature type="binding site" evidence="16">
    <location>
        <position position="132"/>
    </location>
    <ligand>
        <name>substrate</name>
    </ligand>
</feature>
<keyword evidence="10" id="KW-0574">Periplasm</keyword>
<comment type="similarity">
    <text evidence="4">Belongs to the peptidase S1C family.</text>
</comment>
<evidence type="ECO:0000256" key="13">
    <source>
        <dbReference type="ARBA" id="ARBA00023016"/>
    </source>
</evidence>
<feature type="binding site" evidence="16">
    <location>
        <position position="162"/>
    </location>
    <ligand>
        <name>substrate</name>
    </ligand>
</feature>
<feature type="domain" description="PDZ" evidence="17">
    <location>
        <begin position="391"/>
        <end position="472"/>
    </location>
</feature>
<dbReference type="PANTHER" id="PTHR22939:SF130">
    <property type="entry name" value="PERIPLASMIC SERINE ENDOPROTEASE DEGP-LIKE-RELATED"/>
    <property type="match status" value="1"/>
</dbReference>
<dbReference type="Pfam" id="PF13180">
    <property type="entry name" value="PDZ_2"/>
    <property type="match status" value="1"/>
</dbReference>
<dbReference type="EMBL" id="CBTJ020000022">
    <property type="protein sequence ID" value="CDI01603.1"/>
    <property type="molecule type" value="Genomic_DNA"/>
</dbReference>
<evidence type="ECO:0000256" key="2">
    <source>
        <dbReference type="ARBA" id="ARBA00002610"/>
    </source>
</evidence>
<evidence type="ECO:0000256" key="8">
    <source>
        <dbReference type="ARBA" id="ARBA00022729"/>
    </source>
</evidence>
<protein>
    <recommendedName>
        <fullName evidence="6">Probable periplasmic serine endoprotease DegP-like</fullName>
        <ecNumber evidence="5">3.4.21.107</ecNumber>
    </recommendedName>
    <alternativeName>
        <fullName evidence="14">Protease Do</fullName>
    </alternativeName>
</protein>
<accession>W6MC05</accession>
<keyword evidence="8" id="KW-0732">Signal</keyword>
<dbReference type="FunFam" id="2.30.42.10:FF:000037">
    <property type="entry name" value="Periplasmic serine endoprotease DegP-like"/>
    <property type="match status" value="1"/>
</dbReference>
<keyword evidence="9" id="KW-0677">Repeat</keyword>
<evidence type="ECO:0000256" key="7">
    <source>
        <dbReference type="ARBA" id="ARBA00022670"/>
    </source>
</evidence>
<dbReference type="GO" id="GO:0004252">
    <property type="term" value="F:serine-type endopeptidase activity"/>
    <property type="evidence" value="ECO:0007669"/>
    <property type="project" value="InterPro"/>
</dbReference>
<name>W6MC05_9GAMM</name>
<keyword evidence="13" id="KW-0346">Stress response</keyword>
<dbReference type="FunFam" id="2.40.10.120:FF:000007">
    <property type="entry name" value="Periplasmic serine endoprotease DegP-like"/>
    <property type="match status" value="1"/>
</dbReference>
<dbReference type="OrthoDB" id="9758917at2"/>
<dbReference type="GO" id="GO:0006508">
    <property type="term" value="P:proteolysis"/>
    <property type="evidence" value="ECO:0007669"/>
    <property type="project" value="UniProtKB-KW"/>
</dbReference>
<evidence type="ECO:0000256" key="11">
    <source>
        <dbReference type="ARBA" id="ARBA00022801"/>
    </source>
</evidence>
<dbReference type="InterPro" id="IPR001478">
    <property type="entry name" value="PDZ"/>
</dbReference>
<dbReference type="AlphaFoldDB" id="W6MC05"/>
<keyword evidence="11 18" id="KW-0378">Hydrolase</keyword>
<evidence type="ECO:0000256" key="16">
    <source>
        <dbReference type="PIRSR" id="PIRSR611782-2"/>
    </source>
</evidence>
<dbReference type="Pfam" id="PF17820">
    <property type="entry name" value="PDZ_6"/>
    <property type="match status" value="1"/>
</dbReference>
<reference evidence="18" key="1">
    <citation type="submission" date="2013-07" db="EMBL/GenBank/DDBJ databases">
        <authorList>
            <person name="McIlroy S."/>
        </authorList>
    </citation>
    <scope>NUCLEOTIDE SEQUENCE [LARGE SCALE GENOMIC DNA]</scope>
    <source>
        <strain evidence="18">Run_A_D11</strain>
    </source>
</reference>
<comment type="function">
    <text evidence="2">Might be efficient in the degradation of transiently denatured and unfolded proteins which accumulate in the periplasm following stress conditions.</text>
</comment>
<dbReference type="PANTHER" id="PTHR22939">
    <property type="entry name" value="SERINE PROTEASE FAMILY S1C HTRA-RELATED"/>
    <property type="match status" value="1"/>
</dbReference>
<dbReference type="InterPro" id="IPR036034">
    <property type="entry name" value="PDZ_sf"/>
</dbReference>
<dbReference type="Gene3D" id="2.30.42.10">
    <property type="match status" value="2"/>
</dbReference>
<keyword evidence="19" id="KW-1185">Reference proteome</keyword>
<gene>
    <name evidence="18" type="ORF">BN873_170019</name>
</gene>
<feature type="active site" description="Charge relay system" evidence="15">
    <location>
        <position position="132"/>
    </location>
</feature>
<dbReference type="PRINTS" id="PR00834">
    <property type="entry name" value="PROTEASES2C"/>
</dbReference>
<dbReference type="SUPFAM" id="SSF50494">
    <property type="entry name" value="Trypsin-like serine proteases"/>
    <property type="match status" value="1"/>
</dbReference>
<dbReference type="Gene3D" id="2.40.10.120">
    <property type="match status" value="1"/>
</dbReference>
<dbReference type="GO" id="GO:0042597">
    <property type="term" value="C:periplasmic space"/>
    <property type="evidence" value="ECO:0007669"/>
    <property type="project" value="UniProtKB-SubCell"/>
</dbReference>
<sequence>MQTSRTFNKVAAAVILSLGSGALVTGLLPPVLALDATAPVRIEMSVPDFSALVQQNAVAVVNVSVIGKSTPILAGRGLPFAVPDDDPENPFGEFFKRFPQPSVPQAGTERPVQGLGSGFIISVDGYIITNRHVVDGADKITVKLNDKREFPAKVIGSDAQSDIALLKIEAGDLPTVAIGDVGSLKVGQWVFAIGAPFGLERTATKGIVSALGRSLPNDTYVPFIQTDVPINPGNSGGPLFDLTGKVVGINSQIFSRSGGYMGLSFAIPVDVAMEVVAQLKAEGHVTRGWMGITLQEVTQDLARSFNLEQPRGALVSEVNAAGPAAKAGLQAGDIIIAYAGKPIQDSADLPPLVGTTKPGVNQTLTVIRDGKERELTVKLGQLPDKDGKEQLVDNTPNEGGPRLNVAVGDSPNGQGVLVQQVGPGAAAEAGVRAGDILLSLNNQPIKDAAQLRQLVRNLPRGKRVPLLVKRDGGALYLAVAIPSAEKQSG</sequence>
<comment type="catalytic activity">
    <reaction evidence="1">
        <text>Acts on substrates that are at least partially unfolded. The cleavage site P1 residue is normally between a pair of hydrophobic residues, such as Val-|-Val.</text>
        <dbReference type="EC" id="3.4.21.107"/>
    </reaction>
</comment>
<evidence type="ECO:0000256" key="10">
    <source>
        <dbReference type="ARBA" id="ARBA00022764"/>
    </source>
</evidence>
<feature type="active site" description="Charge relay system" evidence="15">
    <location>
        <position position="235"/>
    </location>
</feature>
<dbReference type="SUPFAM" id="SSF50156">
    <property type="entry name" value="PDZ domain-like"/>
    <property type="match status" value="2"/>
</dbReference>
<dbReference type="STRING" id="1400863.BN873_170019"/>